<dbReference type="InterPro" id="IPR036514">
    <property type="entry name" value="SGNH_hydro_sf"/>
</dbReference>
<protein>
    <submittedName>
        <fullName evidence="1">FkbH like protein</fullName>
    </submittedName>
</protein>
<dbReference type="PATRIC" id="fig|178901.16.peg.1062"/>
<gene>
    <name evidence="1" type="ORF">Amal_01004</name>
</gene>
<dbReference type="InterPro" id="IPR010033">
    <property type="entry name" value="HAD_SF_ppase_IIIC"/>
</dbReference>
<dbReference type="GO" id="GO:0016788">
    <property type="term" value="F:hydrolase activity, acting on ester bonds"/>
    <property type="evidence" value="ECO:0007669"/>
    <property type="project" value="UniProtKB-ARBA"/>
</dbReference>
<dbReference type="eggNOG" id="COG3882">
    <property type="taxonomic scope" value="Bacteria"/>
</dbReference>
<organism evidence="1 2">
    <name type="scientific">Acetobacter malorum</name>
    <dbReference type="NCBI Taxonomy" id="178901"/>
    <lineage>
        <taxon>Bacteria</taxon>
        <taxon>Pseudomonadati</taxon>
        <taxon>Pseudomonadota</taxon>
        <taxon>Alphaproteobacteria</taxon>
        <taxon>Acetobacterales</taxon>
        <taxon>Acetobacteraceae</taxon>
        <taxon>Acetobacter</taxon>
    </lineage>
</organism>
<evidence type="ECO:0000313" key="1">
    <source>
        <dbReference type="EMBL" id="OAG77635.1"/>
    </source>
</evidence>
<dbReference type="Gene3D" id="3.40.50.1000">
    <property type="entry name" value="HAD superfamily/HAD-like"/>
    <property type="match status" value="1"/>
</dbReference>
<accession>A0A177GE04</accession>
<dbReference type="EMBL" id="LVHD01000011">
    <property type="protein sequence ID" value="OAG77635.1"/>
    <property type="molecule type" value="Genomic_DNA"/>
</dbReference>
<proteinExistence type="predicted"/>
<dbReference type="InterPro" id="IPR036412">
    <property type="entry name" value="HAD-like_sf"/>
</dbReference>
<evidence type="ECO:0000313" key="2">
    <source>
        <dbReference type="Proteomes" id="UP000077349"/>
    </source>
</evidence>
<dbReference type="SUPFAM" id="SSF56784">
    <property type="entry name" value="HAD-like"/>
    <property type="match status" value="1"/>
</dbReference>
<dbReference type="InterPro" id="IPR023214">
    <property type="entry name" value="HAD_sf"/>
</dbReference>
<dbReference type="NCBIfam" id="TIGR01681">
    <property type="entry name" value="HAD-SF-IIIC"/>
    <property type="match status" value="1"/>
</dbReference>
<dbReference type="Gene3D" id="3.40.50.1110">
    <property type="entry name" value="SGNH hydrolase"/>
    <property type="match status" value="1"/>
</dbReference>
<sequence>MSDSLSSPKTFLENVEWTWGPLNLAPLTTSLRFGSDGLIKGYEHVNEHSWTLKDDVLEIHATDGRCMWRFEQALDSGNTLTFISYPQQDPLWNVFFGLSALKADITTVIEAKGQSSEPQAPEKKAEKPEGIRLVIWDLDDTFWQGTLSEGEITPNQKTIDIVKTLNSRGIVNAICSRNTFEDTKERLEQLGIWDDFVFPRIAWAPKGPLIQDIIEKIQLRPETVLFIDDNVTNLNEAKHFVPKLNVAEPDIIETLLDDPRLVGKPDPDLSRLKRYQVLETKQNDMSASGGDNEAFLRKSDIRVSFHADVEAEFPRIHDLVNRTNQLNFTKNRWPEDIEEARLRFQEEVEADFDTDVGYVKVADAYGNYGICGFYLSRKNEFHHFLFSCRTMNMGVEQFVWRKLGERHVPIQGKVGSKLESPVVDWITVVDDVDKSSSDDNSNGKRLQVCIRGACDMMMTSNFLRTKVNTLEELNYAYEGWEIIASPRFVALCKDMKDERNREIVARLPGIPPNRFETDVLAETSDVYVFSFSQESFHGLYQSKTTGMIIPMGHFGLPYHLPGGPKDKFDYTAVTYDELLKFGVEDVSEDQWNFFRNEFTFLGGFQKDIFLRDLRYMFNRLLNAQKRVIIIGLNQSVGRDQKLLEFFGEINGLVRPLATKYGFDYIDMSDVLKTEDGLAKDGMFGGAHFDRPVYKALSDRILNLLQPAH</sequence>
<comment type="caution">
    <text evidence="1">The sequence shown here is derived from an EMBL/GenBank/DDBJ whole genome shotgun (WGS) entry which is preliminary data.</text>
</comment>
<dbReference type="AlphaFoldDB" id="A0A177GE04"/>
<name>A0A177GE04_9PROT</name>
<dbReference type="Proteomes" id="UP000077349">
    <property type="component" value="Unassembled WGS sequence"/>
</dbReference>
<reference evidence="1 2" key="1">
    <citation type="submission" date="2016-03" db="EMBL/GenBank/DDBJ databases">
        <title>Draft genome sequence of Acetobacter malorum CECT 7742, a strain isolated from strawberry vinegar.</title>
        <authorList>
            <person name="Sainz F."/>
            <person name="Mas A."/>
            <person name="Torija M.J."/>
        </authorList>
    </citation>
    <scope>NUCLEOTIDE SEQUENCE [LARGE SCALE GENOMIC DNA]</scope>
    <source>
        <strain evidence="1 2">CECT 7742</strain>
    </source>
</reference>
<dbReference type="SUPFAM" id="SSF52266">
    <property type="entry name" value="SGNH hydrolase"/>
    <property type="match status" value="1"/>
</dbReference>